<dbReference type="Gene3D" id="3.40.50.920">
    <property type="match status" value="1"/>
</dbReference>
<evidence type="ECO:0000259" key="2">
    <source>
        <dbReference type="Pfam" id="PF01855"/>
    </source>
</evidence>
<accession>A0A1W1VPH7</accession>
<feature type="domain" description="Pyruvate:ferredoxin oxidoreductase core" evidence="3">
    <location>
        <begin position="249"/>
        <end position="344"/>
    </location>
</feature>
<dbReference type="PANTHER" id="PTHR43088">
    <property type="entry name" value="SUBUNIT OF PYRUVATE:FLAVODOXIN OXIDOREDUCTASE-RELATED"/>
    <property type="match status" value="1"/>
</dbReference>
<protein>
    <submittedName>
        <fullName evidence="4">2-oxoglutarate ferredoxin oxidoreductase subunit alpha</fullName>
    </submittedName>
</protein>
<name>A0A1W1VPH7_9FIRM</name>
<dbReference type="STRING" id="698762.SAMN00808754_1200"/>
<dbReference type="PANTHER" id="PTHR43088:SF1">
    <property type="entry name" value="SUBUNIT OF PYRUVATE:FLAVODOXIN OXIDOREDUCTASE"/>
    <property type="match status" value="1"/>
</dbReference>
<reference evidence="4 5" key="1">
    <citation type="submission" date="2017-04" db="EMBL/GenBank/DDBJ databases">
        <authorList>
            <person name="Afonso C.L."/>
            <person name="Miller P.J."/>
            <person name="Scott M.A."/>
            <person name="Spackman E."/>
            <person name="Goraichik I."/>
            <person name="Dimitrov K.M."/>
            <person name="Suarez D.L."/>
            <person name="Swayne D.E."/>
        </authorList>
    </citation>
    <scope>NUCLEOTIDE SEQUENCE [LARGE SCALE GENOMIC DNA]</scope>
    <source>
        <strain evidence="4 5">ToBE</strain>
    </source>
</reference>
<dbReference type="InterPro" id="IPR009014">
    <property type="entry name" value="Transketo_C/PFOR_II"/>
</dbReference>
<evidence type="ECO:0000313" key="5">
    <source>
        <dbReference type="Proteomes" id="UP000192569"/>
    </source>
</evidence>
<dbReference type="GO" id="GO:0016491">
    <property type="term" value="F:oxidoreductase activity"/>
    <property type="evidence" value="ECO:0007669"/>
    <property type="project" value="UniProtKB-KW"/>
</dbReference>
<dbReference type="SUPFAM" id="SSF52922">
    <property type="entry name" value="TK C-terminal domain-like"/>
    <property type="match status" value="1"/>
</dbReference>
<gene>
    <name evidence="4" type="ORF">SAMN00808754_1200</name>
</gene>
<dbReference type="NCBIfam" id="NF005507">
    <property type="entry name" value="PRK07119.1"/>
    <property type="match status" value="1"/>
</dbReference>
<dbReference type="AlphaFoldDB" id="A0A1W1VPH7"/>
<dbReference type="InterPro" id="IPR002880">
    <property type="entry name" value="Pyrv_Fd/Flavodoxin_OxRdtase_N"/>
</dbReference>
<dbReference type="InterPro" id="IPR052368">
    <property type="entry name" value="2-oxoacid_oxidoreductase"/>
</dbReference>
<sequence>MECLQLVKGNEALAEAAILAGCRFFAGYPITPQNEILEYMAWRLPQVGGSFVQAESELAAINMVFGAAGAGARAMTASSGPGISLMQEGISYLAAAELPAVIANMARGGPGLGGIQAAQGDYFQATKGGGHGDYRVIVLAPASIQEMVDITFTAFELADRYRNPVMILADAILGQAMEPVRLKDPGTQETSDFKPWATTGWEGNRPRNVIYTLYLEPEALEGLNLRLQRKYAEICQKEKRWEAVGLADAQVALVAYGTASRICRRIVEVTKQQGLRVALIRPITLWPFPSEAFEEALAAGITKFLVVEMNYGQMVEDVRLAVNGRGKVAFYGRGGGMIPTPKEIIAALQKLIQEG</sequence>
<dbReference type="RefSeq" id="WP_084664778.1">
    <property type="nucleotide sequence ID" value="NZ_LT838272.1"/>
</dbReference>
<dbReference type="Gene3D" id="3.40.50.970">
    <property type="match status" value="1"/>
</dbReference>
<keyword evidence="1" id="KW-0560">Oxidoreductase</keyword>
<keyword evidence="5" id="KW-1185">Reference proteome</keyword>
<dbReference type="Pfam" id="PF17147">
    <property type="entry name" value="PFOR_II"/>
    <property type="match status" value="1"/>
</dbReference>
<dbReference type="SUPFAM" id="SSF52518">
    <property type="entry name" value="Thiamin diphosphate-binding fold (THDP-binding)"/>
    <property type="match status" value="1"/>
</dbReference>
<dbReference type="InterPro" id="IPR029061">
    <property type="entry name" value="THDP-binding"/>
</dbReference>
<dbReference type="InterPro" id="IPR033412">
    <property type="entry name" value="PFOR_II"/>
</dbReference>
<dbReference type="Proteomes" id="UP000192569">
    <property type="component" value="Chromosome I"/>
</dbReference>
<dbReference type="EMBL" id="LT838272">
    <property type="protein sequence ID" value="SMB95258.1"/>
    <property type="molecule type" value="Genomic_DNA"/>
</dbReference>
<feature type="domain" description="Pyruvate flavodoxin/ferredoxin oxidoreductase pyrimidine binding" evidence="2">
    <location>
        <begin position="15"/>
        <end position="189"/>
    </location>
</feature>
<organism evidence="4 5">
    <name type="scientific">Thermanaeromonas toyohensis ToBE</name>
    <dbReference type="NCBI Taxonomy" id="698762"/>
    <lineage>
        <taxon>Bacteria</taxon>
        <taxon>Bacillati</taxon>
        <taxon>Bacillota</taxon>
        <taxon>Clostridia</taxon>
        <taxon>Neomoorellales</taxon>
        <taxon>Neomoorellaceae</taxon>
        <taxon>Thermanaeromonas</taxon>
    </lineage>
</organism>
<dbReference type="Pfam" id="PF01855">
    <property type="entry name" value="POR_N"/>
    <property type="match status" value="1"/>
</dbReference>
<dbReference type="CDD" id="cd07034">
    <property type="entry name" value="TPP_PYR_PFOR_IOR-alpha_like"/>
    <property type="match status" value="1"/>
</dbReference>
<proteinExistence type="predicted"/>
<evidence type="ECO:0000313" key="4">
    <source>
        <dbReference type="EMBL" id="SMB95258.1"/>
    </source>
</evidence>
<evidence type="ECO:0000256" key="1">
    <source>
        <dbReference type="ARBA" id="ARBA00023002"/>
    </source>
</evidence>
<dbReference type="OrthoDB" id="9794954at2"/>
<evidence type="ECO:0000259" key="3">
    <source>
        <dbReference type="Pfam" id="PF17147"/>
    </source>
</evidence>